<accession>A0A7S1FL47</accession>
<dbReference type="InterPro" id="IPR036259">
    <property type="entry name" value="MFS_trans_sf"/>
</dbReference>
<feature type="transmembrane region" description="Helical" evidence="2">
    <location>
        <begin position="306"/>
        <end position="325"/>
    </location>
</feature>
<feature type="transmembrane region" description="Helical" evidence="2">
    <location>
        <begin position="395"/>
        <end position="417"/>
    </location>
</feature>
<dbReference type="PANTHER" id="PTHR19444">
    <property type="entry name" value="UNC-93 RELATED"/>
    <property type="match status" value="1"/>
</dbReference>
<feature type="transmembrane region" description="Helical" evidence="2">
    <location>
        <begin position="162"/>
        <end position="184"/>
    </location>
</feature>
<evidence type="ECO:0000313" key="3">
    <source>
        <dbReference type="EMBL" id="CAD8872700.1"/>
    </source>
</evidence>
<feature type="transmembrane region" description="Helical" evidence="2">
    <location>
        <begin position="277"/>
        <end position="299"/>
    </location>
</feature>
<dbReference type="InterPro" id="IPR051951">
    <property type="entry name" value="UNC-93_regulatory"/>
</dbReference>
<dbReference type="PANTHER" id="PTHR19444:SF13">
    <property type="entry name" value="PROTEIN UNC-93 HOMOLOG A"/>
    <property type="match status" value="1"/>
</dbReference>
<dbReference type="AlphaFoldDB" id="A0A7S1FL47"/>
<dbReference type="Gene3D" id="1.20.1250.20">
    <property type="entry name" value="MFS general substrate transporter like domains"/>
    <property type="match status" value="1"/>
</dbReference>
<dbReference type="EMBL" id="HBFQ01066214">
    <property type="protein sequence ID" value="CAD8872700.1"/>
    <property type="molecule type" value="Transcribed_RNA"/>
</dbReference>
<evidence type="ECO:0000256" key="2">
    <source>
        <dbReference type="SAM" id="Phobius"/>
    </source>
</evidence>
<reference evidence="3" key="1">
    <citation type="submission" date="2021-01" db="EMBL/GenBank/DDBJ databases">
        <authorList>
            <person name="Corre E."/>
            <person name="Pelletier E."/>
            <person name="Niang G."/>
            <person name="Scheremetjew M."/>
            <person name="Finn R."/>
            <person name="Kale V."/>
            <person name="Holt S."/>
            <person name="Cochrane G."/>
            <person name="Meng A."/>
            <person name="Brown T."/>
            <person name="Cohen L."/>
        </authorList>
    </citation>
    <scope>NUCLEOTIDE SEQUENCE</scope>
</reference>
<protein>
    <recommendedName>
        <fullName evidence="4">Major facilitator superfamily (MFS) profile domain-containing protein</fullName>
    </recommendedName>
</protein>
<evidence type="ECO:0008006" key="4">
    <source>
        <dbReference type="Google" id="ProtNLM"/>
    </source>
</evidence>
<keyword evidence="2" id="KW-0812">Transmembrane</keyword>
<feature type="transmembrane region" description="Helical" evidence="2">
    <location>
        <begin position="243"/>
        <end position="265"/>
    </location>
</feature>
<feature type="transmembrane region" description="Helical" evidence="2">
    <location>
        <begin position="331"/>
        <end position="349"/>
    </location>
</feature>
<feature type="transmembrane region" description="Helical" evidence="2">
    <location>
        <begin position="52"/>
        <end position="72"/>
    </location>
</feature>
<comment type="similarity">
    <text evidence="1">Belongs to the unc-93 family.</text>
</comment>
<name>A0A7S1FL47_NOCSC</name>
<proteinExistence type="inferred from homology"/>
<organism evidence="3">
    <name type="scientific">Noctiluca scintillans</name>
    <name type="common">Sea sparkle</name>
    <name type="synonym">Red tide dinoflagellate</name>
    <dbReference type="NCBI Taxonomy" id="2966"/>
    <lineage>
        <taxon>Eukaryota</taxon>
        <taxon>Sar</taxon>
        <taxon>Alveolata</taxon>
        <taxon>Dinophyceae</taxon>
        <taxon>Noctilucales</taxon>
        <taxon>Noctilucaceae</taxon>
        <taxon>Noctiluca</taxon>
    </lineage>
</organism>
<gene>
    <name evidence="3" type="ORF">NSCI0253_LOCUS47057</name>
</gene>
<feature type="transmembrane region" description="Helical" evidence="2">
    <location>
        <begin position="115"/>
        <end position="141"/>
    </location>
</feature>
<sequence>MDKPLLPQRNYRRELVVMSLAFGANHATVTTPLIYAASVLTNRAGQFSDATLYGMCLVSSLFVSQVVNGLVGCKRGMELSMLSYAIYVFLFAVSASECVVYAADNTCMEGAPMQMPLALLGATVGGLGAGVLWTCQGVFFSSICELVAESENLKKSTVTAELAGVFSFIFLTWECTVRLVSTLLTQYARLSFGIVFFMYSGVAFTASITFMVFGKEVRKESVVQRSVWHNTLDTVKLWRDPNLWLLQCTNVAFGFAVSWEAGYVARYIISPALGSDFIGFAGAVLSGVAATSSVCLSGLAARAGKGVVIGIGSLSFLLLAVLSEVGHPATWGWGTLVFYFLMGVGRAVYESTNKAIFADFFPGGKSVGAFANVFVFGTGASTVAFIMGAESVNGGELYLLIGFAALTLPCYMLACVLRRRGQASQGPLLYASDQ</sequence>
<dbReference type="SUPFAM" id="SSF103473">
    <property type="entry name" value="MFS general substrate transporter"/>
    <property type="match status" value="1"/>
</dbReference>
<feature type="transmembrane region" description="Helical" evidence="2">
    <location>
        <begin position="84"/>
        <end position="103"/>
    </location>
</feature>
<keyword evidence="2" id="KW-1133">Transmembrane helix</keyword>
<feature type="transmembrane region" description="Helical" evidence="2">
    <location>
        <begin position="369"/>
        <end position="389"/>
    </location>
</feature>
<feature type="transmembrane region" description="Helical" evidence="2">
    <location>
        <begin position="190"/>
        <end position="213"/>
    </location>
</feature>
<keyword evidence="2" id="KW-0472">Membrane</keyword>
<evidence type="ECO:0000256" key="1">
    <source>
        <dbReference type="ARBA" id="ARBA00009172"/>
    </source>
</evidence>